<evidence type="ECO:0000313" key="2">
    <source>
        <dbReference type="RefSeq" id="XP_014467431.1"/>
    </source>
</evidence>
<dbReference type="GO" id="GO:0005789">
    <property type="term" value="C:endoplasmic reticulum membrane"/>
    <property type="evidence" value="ECO:0007669"/>
    <property type="project" value="TreeGrafter"/>
</dbReference>
<dbReference type="PANTHER" id="PTHR46717:SF1">
    <property type="entry name" value="E3 UBIQUITIN-PROTEIN LIGASE RNF180"/>
    <property type="match status" value="1"/>
</dbReference>
<evidence type="ECO:0000313" key="1">
    <source>
        <dbReference type="Proteomes" id="UP000515204"/>
    </source>
</evidence>
<dbReference type="GO" id="GO:0032436">
    <property type="term" value="P:positive regulation of proteasomal ubiquitin-dependent protein catabolic process"/>
    <property type="evidence" value="ECO:0007669"/>
    <property type="project" value="TreeGrafter"/>
</dbReference>
<dbReference type="GO" id="GO:0042415">
    <property type="term" value="P:norepinephrine metabolic process"/>
    <property type="evidence" value="ECO:0007669"/>
    <property type="project" value="TreeGrafter"/>
</dbReference>
<name>A0A6P3WN28_DINQU</name>
<accession>A0A6P3WN28</accession>
<dbReference type="RefSeq" id="XP_014467431.1">
    <property type="nucleotide sequence ID" value="XM_014611945.1"/>
</dbReference>
<dbReference type="Proteomes" id="UP000515204">
    <property type="component" value="Unplaced"/>
</dbReference>
<dbReference type="AlphaFoldDB" id="A0A6P3WN28"/>
<dbReference type="GO" id="GO:0061630">
    <property type="term" value="F:ubiquitin protein ligase activity"/>
    <property type="evidence" value="ECO:0007669"/>
    <property type="project" value="InterPro"/>
</dbReference>
<proteinExistence type="predicted"/>
<reference evidence="2" key="1">
    <citation type="submission" date="2025-08" db="UniProtKB">
        <authorList>
            <consortium name="RefSeq"/>
        </authorList>
    </citation>
    <scope>IDENTIFICATION</scope>
</reference>
<organism evidence="1 2">
    <name type="scientific">Dinoponera quadriceps</name>
    <name type="common">South American ant</name>
    <dbReference type="NCBI Taxonomy" id="609295"/>
    <lineage>
        <taxon>Eukaryota</taxon>
        <taxon>Metazoa</taxon>
        <taxon>Ecdysozoa</taxon>
        <taxon>Arthropoda</taxon>
        <taxon>Hexapoda</taxon>
        <taxon>Insecta</taxon>
        <taxon>Pterygota</taxon>
        <taxon>Neoptera</taxon>
        <taxon>Endopterygota</taxon>
        <taxon>Hymenoptera</taxon>
        <taxon>Apocrita</taxon>
        <taxon>Aculeata</taxon>
        <taxon>Formicoidea</taxon>
        <taxon>Formicidae</taxon>
        <taxon>Ponerinae</taxon>
        <taxon>Ponerini</taxon>
        <taxon>Dinoponera</taxon>
    </lineage>
</organism>
<dbReference type="GO" id="GO:0042428">
    <property type="term" value="P:serotonin metabolic process"/>
    <property type="evidence" value="ECO:0007669"/>
    <property type="project" value="TreeGrafter"/>
</dbReference>
<dbReference type="GO" id="GO:0000209">
    <property type="term" value="P:protein polyubiquitination"/>
    <property type="evidence" value="ECO:0007669"/>
    <property type="project" value="InterPro"/>
</dbReference>
<dbReference type="OrthoDB" id="2017893at2759"/>
<gene>
    <name evidence="2" type="primary">LOC106740677</name>
</gene>
<dbReference type="KEGG" id="dqu:106740677"/>
<dbReference type="GeneID" id="106740677"/>
<dbReference type="GO" id="GO:0031624">
    <property type="term" value="F:ubiquitin conjugating enzyme binding"/>
    <property type="evidence" value="ECO:0007669"/>
    <property type="project" value="TreeGrafter"/>
</dbReference>
<keyword evidence="1" id="KW-1185">Reference proteome</keyword>
<sequence>MEVRCKHCCKHLFKGDSMLLNAHHQIKRHPTDMGCKTDEYDCCSYMTVENVPDWILDVIEQESWTKGKLYCPHCNSRLGTFNFVNDLKCSCDEYVKPPIRLVNSKLDILYETVKYNS</sequence>
<protein>
    <submittedName>
        <fullName evidence="2">E3 ubiquitin-protein ligase RNF180-like</fullName>
    </submittedName>
</protein>
<dbReference type="InterPro" id="IPR033263">
    <property type="entry name" value="RNF180"/>
</dbReference>
<dbReference type="PANTHER" id="PTHR46717">
    <property type="entry name" value="E3 UBIQUITIN-PROTEIN LIGASE RNF180"/>
    <property type="match status" value="1"/>
</dbReference>